<sequence>MDGQMFLALALMFCVNVVVAQVTESDRVLIASLHDQHRSSVQSANMMKMRYHPGVAIKAQAHADKCVFQHDTSVNRQVPELPGVSVGQNIAYSTGGKNWQFIIDSWASEKKSFTLGVGPTNGSVVGHYTQIMLWKTQAVGCGFRECPTFKLYVCNYAYGQFAWDMKYPWKEGVKCADCPKNCNNGFCDCDMKFCNSEQYIRDAKCNCTGWFDLLWWE</sequence>
<dbReference type="EMBL" id="JAEAOA010000264">
    <property type="protein sequence ID" value="KAK3592763.1"/>
    <property type="molecule type" value="Genomic_DNA"/>
</dbReference>
<evidence type="ECO:0000313" key="4">
    <source>
        <dbReference type="Proteomes" id="UP001195483"/>
    </source>
</evidence>
<dbReference type="PANTHER" id="PTHR10334">
    <property type="entry name" value="CYSTEINE-RICH SECRETORY PROTEIN-RELATED"/>
    <property type="match status" value="1"/>
</dbReference>
<name>A0AAE0SJX8_9BIVA</name>
<dbReference type="Proteomes" id="UP001195483">
    <property type="component" value="Unassembled WGS sequence"/>
</dbReference>
<gene>
    <name evidence="3" type="ORF">CHS0354_003196</name>
</gene>
<evidence type="ECO:0000259" key="2">
    <source>
        <dbReference type="SMART" id="SM00198"/>
    </source>
</evidence>
<accession>A0AAE0SJX8</accession>
<evidence type="ECO:0000313" key="3">
    <source>
        <dbReference type="EMBL" id="KAK3592763.1"/>
    </source>
</evidence>
<reference evidence="3" key="1">
    <citation type="journal article" date="2021" name="Genome Biol. Evol.">
        <title>A High-Quality Reference Genome for a Parasitic Bivalve with Doubly Uniparental Inheritance (Bivalvia: Unionida).</title>
        <authorList>
            <person name="Smith C.H."/>
        </authorList>
    </citation>
    <scope>NUCLEOTIDE SEQUENCE</scope>
    <source>
        <strain evidence="3">CHS0354</strain>
    </source>
</reference>
<protein>
    <recommendedName>
        <fullName evidence="2">SCP domain-containing protein</fullName>
    </recommendedName>
</protein>
<keyword evidence="4" id="KW-1185">Reference proteome</keyword>
<dbReference type="Gene3D" id="3.40.33.10">
    <property type="entry name" value="CAP"/>
    <property type="match status" value="1"/>
</dbReference>
<comment type="caution">
    <text evidence="3">The sequence shown here is derived from an EMBL/GenBank/DDBJ whole genome shotgun (WGS) entry which is preliminary data.</text>
</comment>
<organism evidence="3 4">
    <name type="scientific">Potamilus streckersoni</name>
    <dbReference type="NCBI Taxonomy" id="2493646"/>
    <lineage>
        <taxon>Eukaryota</taxon>
        <taxon>Metazoa</taxon>
        <taxon>Spiralia</taxon>
        <taxon>Lophotrochozoa</taxon>
        <taxon>Mollusca</taxon>
        <taxon>Bivalvia</taxon>
        <taxon>Autobranchia</taxon>
        <taxon>Heteroconchia</taxon>
        <taxon>Palaeoheterodonta</taxon>
        <taxon>Unionida</taxon>
        <taxon>Unionoidea</taxon>
        <taxon>Unionidae</taxon>
        <taxon>Ambleminae</taxon>
        <taxon>Lampsilini</taxon>
        <taxon>Potamilus</taxon>
    </lineage>
</organism>
<feature type="domain" description="SCP" evidence="2">
    <location>
        <begin position="25"/>
        <end position="159"/>
    </location>
</feature>
<dbReference type="AlphaFoldDB" id="A0AAE0SJX8"/>
<dbReference type="SMART" id="SM00198">
    <property type="entry name" value="SCP"/>
    <property type="match status" value="1"/>
</dbReference>
<feature type="chain" id="PRO_5041947245" description="SCP domain-containing protein" evidence="1">
    <location>
        <begin position="21"/>
        <end position="217"/>
    </location>
</feature>
<dbReference type="InterPro" id="IPR001283">
    <property type="entry name" value="CRISP-related"/>
</dbReference>
<proteinExistence type="predicted"/>
<evidence type="ECO:0000256" key="1">
    <source>
        <dbReference type="SAM" id="SignalP"/>
    </source>
</evidence>
<feature type="signal peptide" evidence="1">
    <location>
        <begin position="1"/>
        <end position="20"/>
    </location>
</feature>
<dbReference type="SUPFAM" id="SSF55797">
    <property type="entry name" value="PR-1-like"/>
    <property type="match status" value="1"/>
</dbReference>
<dbReference type="InterPro" id="IPR035940">
    <property type="entry name" value="CAP_sf"/>
</dbReference>
<reference evidence="3" key="2">
    <citation type="journal article" date="2021" name="Genome Biol. Evol.">
        <title>Developing a high-quality reference genome for a parasitic bivalve with doubly uniparental inheritance (Bivalvia: Unionida).</title>
        <authorList>
            <person name="Smith C.H."/>
        </authorList>
    </citation>
    <scope>NUCLEOTIDE SEQUENCE</scope>
    <source>
        <strain evidence="3">CHS0354</strain>
        <tissue evidence="3">Mantle</tissue>
    </source>
</reference>
<dbReference type="Pfam" id="PF00188">
    <property type="entry name" value="CAP"/>
    <property type="match status" value="1"/>
</dbReference>
<reference evidence="3" key="3">
    <citation type="submission" date="2023-05" db="EMBL/GenBank/DDBJ databases">
        <authorList>
            <person name="Smith C.H."/>
        </authorList>
    </citation>
    <scope>NUCLEOTIDE SEQUENCE</scope>
    <source>
        <strain evidence="3">CHS0354</strain>
        <tissue evidence="3">Mantle</tissue>
    </source>
</reference>
<dbReference type="InterPro" id="IPR014044">
    <property type="entry name" value="CAP_dom"/>
</dbReference>
<keyword evidence="1" id="KW-0732">Signal</keyword>